<evidence type="ECO:0000313" key="8">
    <source>
        <dbReference type="EMBL" id="KAJ9634744.1"/>
    </source>
</evidence>
<dbReference type="Proteomes" id="UP001172681">
    <property type="component" value="Unassembled WGS sequence"/>
</dbReference>
<evidence type="ECO:0000256" key="2">
    <source>
        <dbReference type="ARBA" id="ARBA00022448"/>
    </source>
</evidence>
<feature type="domain" description="Major facilitator superfamily (MFS) profile" evidence="7">
    <location>
        <begin position="79"/>
        <end position="488"/>
    </location>
</feature>
<comment type="caution">
    <text evidence="8">The sequence shown here is derived from an EMBL/GenBank/DDBJ whole genome shotgun (WGS) entry which is preliminary data.</text>
</comment>
<dbReference type="PANTHER" id="PTHR43791">
    <property type="entry name" value="PERMEASE-RELATED"/>
    <property type="match status" value="1"/>
</dbReference>
<feature type="transmembrane region" description="Helical" evidence="6">
    <location>
        <begin position="115"/>
        <end position="133"/>
    </location>
</feature>
<evidence type="ECO:0000256" key="1">
    <source>
        <dbReference type="ARBA" id="ARBA00004141"/>
    </source>
</evidence>
<protein>
    <recommendedName>
        <fullName evidence="7">Major facilitator superfamily (MFS) profile domain-containing protein</fullName>
    </recommendedName>
</protein>
<dbReference type="InterPro" id="IPR020846">
    <property type="entry name" value="MFS_dom"/>
</dbReference>
<keyword evidence="3 6" id="KW-0812">Transmembrane</keyword>
<proteinExistence type="predicted"/>
<evidence type="ECO:0000256" key="6">
    <source>
        <dbReference type="SAM" id="Phobius"/>
    </source>
</evidence>
<dbReference type="Pfam" id="PF07690">
    <property type="entry name" value="MFS_1"/>
    <property type="match status" value="1"/>
</dbReference>
<dbReference type="PROSITE" id="PS50850">
    <property type="entry name" value="MFS"/>
    <property type="match status" value="1"/>
</dbReference>
<keyword evidence="9" id="KW-1185">Reference proteome</keyword>
<feature type="transmembrane region" description="Helical" evidence="6">
    <location>
        <begin position="308"/>
        <end position="333"/>
    </location>
</feature>
<keyword evidence="4 6" id="KW-1133">Transmembrane helix</keyword>
<accession>A0AA38Y489</accession>
<sequence length="522" mass="57313">MAGTVDRVMSLDIQDASSAKEAAISEAAVHIEGSAGSFAANGPVGPDGKPLQFENGRPVVSPEDEKLMKRLKLKLDMWILPILTVVMLLGSMDKSDIGNVQTAGMQKYIGATGHQWAQVVSLFYIGYVITQFVASVQLRKLSPPIVVGGGVMFWGAMTMLLSVVKTWQAAVGIRILIGCGEGYIHAASLYLSMWYGPEDLASRGAIYFSMSTLAGAFNGLIAYGIVKDIGNADPYYAWQWILIIEGSITVFFGVLCVFLLPTVPERVRWGFTAEEKRLLVIRTWRANNTPNAKFKWKEFIQTFQDPAFWGYVVMYIGCQIGLACLASFLPAVIHDLGYTAVRSQLMTVPIYACAFVGTIGIGYLADKTQKRGLFVLGAACLSLTGYIMLAAIPHNIAGRYVGLCFIAATQYANASLIQVWLAFNTRKWTNRATAGAFLAMFAQAGALGGLQGFDTKPPYRKGNIIVMVVVIVMIPACIFNMWWFTRQNKLKEARKNDPDSIANRNKTFEELGTEHPDFRFST</sequence>
<feature type="transmembrane region" description="Helical" evidence="6">
    <location>
        <begin position="145"/>
        <end position="164"/>
    </location>
</feature>
<feature type="transmembrane region" description="Helical" evidence="6">
    <location>
        <begin position="465"/>
        <end position="485"/>
    </location>
</feature>
<comment type="subcellular location">
    <subcellularLocation>
        <location evidence="1">Membrane</location>
        <topology evidence="1">Multi-pass membrane protein</topology>
    </subcellularLocation>
</comment>
<feature type="transmembrane region" description="Helical" evidence="6">
    <location>
        <begin position="170"/>
        <end position="193"/>
    </location>
</feature>
<dbReference type="EMBL" id="JAPDRN010000037">
    <property type="protein sequence ID" value="KAJ9634744.1"/>
    <property type="molecule type" value="Genomic_DNA"/>
</dbReference>
<reference evidence="8" key="1">
    <citation type="submission" date="2022-10" db="EMBL/GenBank/DDBJ databases">
        <title>Culturing micro-colonial fungi from biological soil crusts in the Mojave desert and describing Neophaeococcomyces mojavensis, and introducing the new genera and species Taxawa tesnikishii.</title>
        <authorList>
            <person name="Kurbessoian T."/>
            <person name="Stajich J.E."/>
        </authorList>
    </citation>
    <scope>NUCLEOTIDE SEQUENCE</scope>
    <source>
        <strain evidence="8">TK_35</strain>
    </source>
</reference>
<name>A0AA38Y489_9EURO</name>
<evidence type="ECO:0000256" key="5">
    <source>
        <dbReference type="ARBA" id="ARBA00023136"/>
    </source>
</evidence>
<evidence type="ECO:0000256" key="3">
    <source>
        <dbReference type="ARBA" id="ARBA00022692"/>
    </source>
</evidence>
<dbReference type="SUPFAM" id="SSF103473">
    <property type="entry name" value="MFS general substrate transporter"/>
    <property type="match status" value="1"/>
</dbReference>
<feature type="transmembrane region" description="Helical" evidence="6">
    <location>
        <begin position="75"/>
        <end position="92"/>
    </location>
</feature>
<organism evidence="8 9">
    <name type="scientific">Knufia peltigerae</name>
    <dbReference type="NCBI Taxonomy" id="1002370"/>
    <lineage>
        <taxon>Eukaryota</taxon>
        <taxon>Fungi</taxon>
        <taxon>Dikarya</taxon>
        <taxon>Ascomycota</taxon>
        <taxon>Pezizomycotina</taxon>
        <taxon>Eurotiomycetes</taxon>
        <taxon>Chaetothyriomycetidae</taxon>
        <taxon>Chaetothyriales</taxon>
        <taxon>Trichomeriaceae</taxon>
        <taxon>Knufia</taxon>
    </lineage>
</organism>
<feature type="transmembrane region" description="Helical" evidence="6">
    <location>
        <begin position="238"/>
        <end position="260"/>
    </location>
</feature>
<dbReference type="GO" id="GO:0016020">
    <property type="term" value="C:membrane"/>
    <property type="evidence" value="ECO:0007669"/>
    <property type="project" value="UniProtKB-SubCell"/>
</dbReference>
<dbReference type="Gene3D" id="1.20.1250.20">
    <property type="entry name" value="MFS general substrate transporter like domains"/>
    <property type="match status" value="2"/>
</dbReference>
<dbReference type="InterPro" id="IPR036259">
    <property type="entry name" value="MFS_trans_sf"/>
</dbReference>
<dbReference type="PANTHER" id="PTHR43791:SF36">
    <property type="entry name" value="TRANSPORTER, PUTATIVE (AFU_ORTHOLOGUE AFUA_6G08340)-RELATED"/>
    <property type="match status" value="1"/>
</dbReference>
<feature type="transmembrane region" description="Helical" evidence="6">
    <location>
        <begin position="372"/>
        <end position="394"/>
    </location>
</feature>
<dbReference type="InterPro" id="IPR011701">
    <property type="entry name" value="MFS"/>
</dbReference>
<feature type="transmembrane region" description="Helical" evidence="6">
    <location>
        <begin position="435"/>
        <end position="453"/>
    </location>
</feature>
<keyword evidence="5 6" id="KW-0472">Membrane</keyword>
<dbReference type="AlphaFoldDB" id="A0AA38Y489"/>
<evidence type="ECO:0000313" key="9">
    <source>
        <dbReference type="Proteomes" id="UP001172681"/>
    </source>
</evidence>
<feature type="transmembrane region" description="Helical" evidence="6">
    <location>
        <begin position="400"/>
        <end position="423"/>
    </location>
</feature>
<evidence type="ECO:0000256" key="4">
    <source>
        <dbReference type="ARBA" id="ARBA00022989"/>
    </source>
</evidence>
<evidence type="ECO:0000259" key="7">
    <source>
        <dbReference type="PROSITE" id="PS50850"/>
    </source>
</evidence>
<gene>
    <name evidence="8" type="ORF">H2204_006193</name>
</gene>
<dbReference type="GO" id="GO:0022857">
    <property type="term" value="F:transmembrane transporter activity"/>
    <property type="evidence" value="ECO:0007669"/>
    <property type="project" value="InterPro"/>
</dbReference>
<feature type="transmembrane region" description="Helical" evidence="6">
    <location>
        <begin position="205"/>
        <end position="226"/>
    </location>
</feature>
<keyword evidence="2" id="KW-0813">Transport</keyword>
<feature type="transmembrane region" description="Helical" evidence="6">
    <location>
        <begin position="345"/>
        <end position="365"/>
    </location>
</feature>